<evidence type="ECO:0000313" key="1">
    <source>
        <dbReference type="EMBL" id="GID60886.1"/>
    </source>
</evidence>
<accession>A0ABQ3XQT6</accession>
<evidence type="ECO:0000313" key="2">
    <source>
        <dbReference type="Proteomes" id="UP000612282"/>
    </source>
</evidence>
<reference evidence="1 2" key="1">
    <citation type="submission" date="2021-01" db="EMBL/GenBank/DDBJ databases">
        <title>Whole genome shotgun sequence of Actinoplanes couchii NBRC 106145.</title>
        <authorList>
            <person name="Komaki H."/>
            <person name="Tamura T."/>
        </authorList>
    </citation>
    <scope>NUCLEOTIDE SEQUENCE [LARGE SCALE GENOMIC DNA]</scope>
    <source>
        <strain evidence="1 2">NBRC 106145</strain>
    </source>
</reference>
<keyword evidence="2" id="KW-1185">Reference proteome</keyword>
<organism evidence="1 2">
    <name type="scientific">Actinoplanes couchii</name>
    <dbReference type="NCBI Taxonomy" id="403638"/>
    <lineage>
        <taxon>Bacteria</taxon>
        <taxon>Bacillati</taxon>
        <taxon>Actinomycetota</taxon>
        <taxon>Actinomycetes</taxon>
        <taxon>Micromonosporales</taxon>
        <taxon>Micromonosporaceae</taxon>
        <taxon>Actinoplanes</taxon>
    </lineage>
</organism>
<sequence length="65" mass="6896">MFSAECDPLHRVAEQVAGVLSYGGYAYVEDEHVEALSATLRAFLKTAGIPVMIEEEGKPSVSPAG</sequence>
<name>A0ABQ3XQT6_9ACTN</name>
<protein>
    <submittedName>
        <fullName evidence="1">Uncharacterized protein</fullName>
    </submittedName>
</protein>
<dbReference type="Proteomes" id="UP000612282">
    <property type="component" value="Unassembled WGS sequence"/>
</dbReference>
<dbReference type="EMBL" id="BOMG01000115">
    <property type="protein sequence ID" value="GID60886.1"/>
    <property type="molecule type" value="Genomic_DNA"/>
</dbReference>
<proteinExistence type="predicted"/>
<gene>
    <name evidence="1" type="ORF">Aco03nite_092900</name>
</gene>
<comment type="caution">
    <text evidence="1">The sequence shown here is derived from an EMBL/GenBank/DDBJ whole genome shotgun (WGS) entry which is preliminary data.</text>
</comment>